<dbReference type="InterPro" id="IPR006016">
    <property type="entry name" value="UspA"/>
</dbReference>
<dbReference type="InterPro" id="IPR006015">
    <property type="entry name" value="Universal_stress_UspA"/>
</dbReference>
<reference evidence="3" key="1">
    <citation type="submission" date="2022-08" db="EMBL/GenBank/DDBJ databases">
        <title>Complete genome sequence of 14 non-tuberculosis mycobacteria type-strains.</title>
        <authorList>
            <person name="Igarashi Y."/>
            <person name="Osugi A."/>
            <person name="Mitarai S."/>
        </authorList>
    </citation>
    <scope>NUCLEOTIDE SEQUENCE</scope>
    <source>
        <strain evidence="3">DSM 45575</strain>
    </source>
</reference>
<dbReference type="Proteomes" id="UP001055200">
    <property type="component" value="Chromosome"/>
</dbReference>
<accession>A0ABY3U161</accession>
<dbReference type="PANTHER" id="PTHR46268:SF6">
    <property type="entry name" value="UNIVERSAL STRESS PROTEIN UP12"/>
    <property type="match status" value="1"/>
</dbReference>
<evidence type="ECO:0000313" key="4">
    <source>
        <dbReference type="Proteomes" id="UP001055200"/>
    </source>
</evidence>
<dbReference type="SUPFAM" id="SSF52402">
    <property type="entry name" value="Adenine nucleotide alpha hydrolases-like"/>
    <property type="match status" value="2"/>
</dbReference>
<name>A0ABY3U161_9MYCO</name>
<feature type="domain" description="UspA" evidence="2">
    <location>
        <begin position="166"/>
        <end position="299"/>
    </location>
</feature>
<proteinExistence type="inferred from homology"/>
<comment type="similarity">
    <text evidence="1">Belongs to the universal stress protein A family.</text>
</comment>
<evidence type="ECO:0000313" key="3">
    <source>
        <dbReference type="EMBL" id="ULN52618.1"/>
    </source>
</evidence>
<dbReference type="InterPro" id="IPR014729">
    <property type="entry name" value="Rossmann-like_a/b/a_fold"/>
</dbReference>
<evidence type="ECO:0000256" key="1">
    <source>
        <dbReference type="ARBA" id="ARBA00008791"/>
    </source>
</evidence>
<feature type="domain" description="UspA" evidence="2">
    <location>
        <begin position="6"/>
        <end position="151"/>
    </location>
</feature>
<dbReference type="EMBL" id="CP092365">
    <property type="protein sequence ID" value="ULN52618.1"/>
    <property type="molecule type" value="Genomic_DNA"/>
</dbReference>
<protein>
    <submittedName>
        <fullName evidence="3">Universal stress protein</fullName>
    </submittedName>
</protein>
<sequence>MAARTRDIVVGFDGSGSAQAALRWATRTAMLHRRAVTVVYVVAVPEIEAQAVAWEVDDGPVSLRVPYERHARRIVTEALDIVDDEVGAGQRPEVVTDIIWAQPVPTLAAMTRDAELVVVGSRGQGSLRRAVMGSVSAGLVQHARCPVAVIHGQELSAEQAAEAARRPVLLGIDGSRASELATEVAFAEAAAREVDLIALHAWHDADLVGIAGQQWSDLVTRGEEVLAERLAGYREQYPDLTVRRLVVWGQPAHHLLEHAESAQLVVVGSHGRGGFTGMLLGSVSRAVVHGAEVPVIVARRF</sequence>
<gene>
    <name evidence="3" type="ORF">MIU77_17590</name>
</gene>
<organism evidence="3 4">
    <name type="scientific">Mycolicibacillus parakoreensis</name>
    <dbReference type="NCBI Taxonomy" id="1069221"/>
    <lineage>
        <taxon>Bacteria</taxon>
        <taxon>Bacillati</taxon>
        <taxon>Actinomycetota</taxon>
        <taxon>Actinomycetes</taxon>
        <taxon>Mycobacteriales</taxon>
        <taxon>Mycobacteriaceae</taxon>
        <taxon>Mycolicibacillus</taxon>
    </lineage>
</organism>
<dbReference type="RefSeq" id="WP_240170890.1">
    <property type="nucleotide sequence ID" value="NZ_CP092365.1"/>
</dbReference>
<dbReference type="PANTHER" id="PTHR46268">
    <property type="entry name" value="STRESS RESPONSE PROTEIN NHAX"/>
    <property type="match status" value="1"/>
</dbReference>
<keyword evidence="4" id="KW-1185">Reference proteome</keyword>
<dbReference type="Pfam" id="PF00582">
    <property type="entry name" value="Usp"/>
    <property type="match status" value="2"/>
</dbReference>
<evidence type="ECO:0000259" key="2">
    <source>
        <dbReference type="Pfam" id="PF00582"/>
    </source>
</evidence>
<dbReference type="Gene3D" id="3.40.50.620">
    <property type="entry name" value="HUPs"/>
    <property type="match status" value="2"/>
</dbReference>
<dbReference type="PRINTS" id="PR01438">
    <property type="entry name" value="UNVRSLSTRESS"/>
</dbReference>